<dbReference type="Proteomes" id="UP001163321">
    <property type="component" value="Chromosome 3"/>
</dbReference>
<sequence>MVVWNFTFNARKYFRISTSPRASYPGLPPYKPMLQHFRMNNDQYLNKNSFRLHFRHLASSASTAKSSTFLLLLHPSKRHILQPGKNCH</sequence>
<comment type="caution">
    <text evidence="1">The sequence shown here is derived from an EMBL/GenBank/DDBJ whole genome shotgun (WGS) entry which is preliminary data.</text>
</comment>
<protein>
    <submittedName>
        <fullName evidence="1">Uncharacterized protein</fullName>
    </submittedName>
</protein>
<evidence type="ECO:0000313" key="1">
    <source>
        <dbReference type="EMBL" id="KAI9915058.1"/>
    </source>
</evidence>
<dbReference type="EMBL" id="CM047582">
    <property type="protein sequence ID" value="KAI9915058.1"/>
    <property type="molecule type" value="Genomic_DNA"/>
</dbReference>
<name>A0ACC0WAC9_9STRA</name>
<proteinExistence type="predicted"/>
<evidence type="ECO:0000313" key="2">
    <source>
        <dbReference type="Proteomes" id="UP001163321"/>
    </source>
</evidence>
<accession>A0ACC0WAC9</accession>
<reference evidence="1 2" key="1">
    <citation type="journal article" date="2022" name="bioRxiv">
        <title>The genome of the oomycete Peronosclerospora sorghi, a cosmopolitan pathogen of maize and sorghum, is inflated with dispersed pseudogenes.</title>
        <authorList>
            <person name="Fletcher K."/>
            <person name="Martin F."/>
            <person name="Isakeit T."/>
            <person name="Cavanaugh K."/>
            <person name="Magill C."/>
            <person name="Michelmore R."/>
        </authorList>
    </citation>
    <scope>NUCLEOTIDE SEQUENCE [LARGE SCALE GENOMIC DNA]</scope>
    <source>
        <strain evidence="1">P6</strain>
    </source>
</reference>
<gene>
    <name evidence="1" type="ORF">PsorP6_008629</name>
</gene>
<organism evidence="1 2">
    <name type="scientific">Peronosclerospora sorghi</name>
    <dbReference type="NCBI Taxonomy" id="230839"/>
    <lineage>
        <taxon>Eukaryota</taxon>
        <taxon>Sar</taxon>
        <taxon>Stramenopiles</taxon>
        <taxon>Oomycota</taxon>
        <taxon>Peronosporomycetes</taxon>
        <taxon>Peronosporales</taxon>
        <taxon>Peronosporaceae</taxon>
        <taxon>Peronosclerospora</taxon>
    </lineage>
</organism>
<keyword evidence="2" id="KW-1185">Reference proteome</keyword>